<dbReference type="EMBL" id="CP043494">
    <property type="protein sequence ID" value="WNG45845.1"/>
    <property type="molecule type" value="Genomic_DNA"/>
</dbReference>
<gene>
    <name evidence="2" type="ORF">F0U60_18310</name>
</gene>
<feature type="transmembrane region" description="Helical" evidence="1">
    <location>
        <begin position="12"/>
        <end position="33"/>
    </location>
</feature>
<sequence length="167" mass="17786">MTLTAIKDIADIIADIITALAAIVAGAFAYYRFVKGRVFHPRLTLSAQARQFRIGAADYLLTTIEASNVGQSRIDLSDATLRVCSLEGHAGIGTVSEPQRGPVYTSRVLLAESWIESGKPLREQSLLTLPSGHDAPVLINLRVVAQGVSFTATAIAEPVQSKGGQRA</sequence>
<reference evidence="2 3" key="1">
    <citation type="submission" date="2019-08" db="EMBL/GenBank/DDBJ databases">
        <title>Archangium and Cystobacter genomes.</title>
        <authorList>
            <person name="Chen I.-C.K."/>
            <person name="Wielgoss S."/>
        </authorList>
    </citation>
    <scope>NUCLEOTIDE SEQUENCE [LARGE SCALE GENOMIC DNA]</scope>
    <source>
        <strain evidence="2 3">Cbm 6</strain>
    </source>
</reference>
<accession>A0ABY9WQC4</accession>
<keyword evidence="1" id="KW-0812">Transmembrane</keyword>
<evidence type="ECO:0000313" key="2">
    <source>
        <dbReference type="EMBL" id="WNG45845.1"/>
    </source>
</evidence>
<organism evidence="2 3">
    <name type="scientific">Archangium minus</name>
    <dbReference type="NCBI Taxonomy" id="83450"/>
    <lineage>
        <taxon>Bacteria</taxon>
        <taxon>Pseudomonadati</taxon>
        <taxon>Myxococcota</taxon>
        <taxon>Myxococcia</taxon>
        <taxon>Myxococcales</taxon>
        <taxon>Cystobacterineae</taxon>
        <taxon>Archangiaceae</taxon>
        <taxon>Archangium</taxon>
    </lineage>
</organism>
<evidence type="ECO:0000256" key="1">
    <source>
        <dbReference type="SAM" id="Phobius"/>
    </source>
</evidence>
<dbReference type="RefSeq" id="WP_395821506.1">
    <property type="nucleotide sequence ID" value="NZ_CP043494.1"/>
</dbReference>
<evidence type="ECO:0000313" key="3">
    <source>
        <dbReference type="Proteomes" id="UP001611383"/>
    </source>
</evidence>
<keyword evidence="1" id="KW-1133">Transmembrane helix</keyword>
<keyword evidence="3" id="KW-1185">Reference proteome</keyword>
<name>A0ABY9WQC4_9BACT</name>
<protein>
    <submittedName>
        <fullName evidence="2">Uncharacterized protein</fullName>
    </submittedName>
</protein>
<dbReference type="Proteomes" id="UP001611383">
    <property type="component" value="Chromosome"/>
</dbReference>
<proteinExistence type="predicted"/>
<keyword evidence="1" id="KW-0472">Membrane</keyword>